<feature type="transmembrane region" description="Helical" evidence="7">
    <location>
        <begin position="337"/>
        <end position="356"/>
    </location>
</feature>
<dbReference type="PANTHER" id="PTHR23522:SF4">
    <property type="entry name" value="NUCLEOSIDE PERMEASE NUPG-RELATED"/>
    <property type="match status" value="1"/>
</dbReference>
<feature type="transmembrane region" description="Helical" evidence="7">
    <location>
        <begin position="137"/>
        <end position="155"/>
    </location>
</feature>
<keyword evidence="3" id="KW-1003">Cell membrane</keyword>
<keyword evidence="10" id="KW-1185">Reference proteome</keyword>
<sequence>MSTKLRLTILSFLQFFIWGSWLITIGAYWFQTKQWSGAQFGAIFSTMGIASIFMPSAMGIVADKWINAEKLYGVLHILGGVVLCTIPLVNDPGMFFWVILLNMIFYMPTLALSIAVSYSVLKREGLDVVKDYPPIRVWGTVGFVVAMWTVSLLGLEKSSGQFYVAAGAALLLGVYSFTLPACPPQSTNTSSQSLMEIFGLKSFALLRDPKMLTFFLFAMLLGAALQLTNAYGDTFLHDLSKTMESSAPIVSEGATGWEAFKQVLSALVTNPGGTLSSLAATYPAIIMSISQISETLFILAIPFFLRRFGIKQVMFFSMLAWVLRFGLFAIGDLESGLWMIILSCIVYGMAFDFFNISGSLFVETQTVPSIRASAQGLFMMMTNGFGAVLGSSVSGLVIEKYFTAADGQTKDWHGIWLAFAAYALVIAVLFVVLFRHKHNPQQAQDAEHTEPLLSVEQA</sequence>
<evidence type="ECO:0000259" key="8">
    <source>
        <dbReference type="PROSITE" id="PS50850"/>
    </source>
</evidence>
<dbReference type="GO" id="GO:0015213">
    <property type="term" value="F:uridine transmembrane transporter activity"/>
    <property type="evidence" value="ECO:0007669"/>
    <property type="project" value="TreeGrafter"/>
</dbReference>
<feature type="transmembrane region" description="Helical" evidence="7">
    <location>
        <begin position="71"/>
        <end position="89"/>
    </location>
</feature>
<dbReference type="RefSeq" id="WP_126696286.1">
    <property type="nucleotide sequence ID" value="NZ_RXOF01000023.1"/>
</dbReference>
<proteinExistence type="predicted"/>
<evidence type="ECO:0000256" key="7">
    <source>
        <dbReference type="SAM" id="Phobius"/>
    </source>
</evidence>
<feature type="transmembrane region" description="Helical" evidence="7">
    <location>
        <begin position="7"/>
        <end position="30"/>
    </location>
</feature>
<evidence type="ECO:0000313" key="9">
    <source>
        <dbReference type="EMBL" id="RTQ44971.1"/>
    </source>
</evidence>
<feature type="transmembrane region" description="Helical" evidence="7">
    <location>
        <begin position="313"/>
        <end position="331"/>
    </location>
</feature>
<gene>
    <name evidence="9" type="ORF">EJV47_26755</name>
</gene>
<dbReference type="AlphaFoldDB" id="A0A431TUS4"/>
<feature type="transmembrane region" description="Helical" evidence="7">
    <location>
        <begin position="161"/>
        <end position="182"/>
    </location>
</feature>
<evidence type="ECO:0000256" key="2">
    <source>
        <dbReference type="ARBA" id="ARBA00022448"/>
    </source>
</evidence>
<organism evidence="9 10">
    <name type="scientific">Hymenobacter gummosus</name>
    <dbReference type="NCBI Taxonomy" id="1776032"/>
    <lineage>
        <taxon>Bacteria</taxon>
        <taxon>Pseudomonadati</taxon>
        <taxon>Bacteroidota</taxon>
        <taxon>Cytophagia</taxon>
        <taxon>Cytophagales</taxon>
        <taxon>Hymenobacteraceae</taxon>
        <taxon>Hymenobacter</taxon>
    </lineage>
</organism>
<evidence type="ECO:0000256" key="6">
    <source>
        <dbReference type="ARBA" id="ARBA00023136"/>
    </source>
</evidence>
<dbReference type="GO" id="GO:0005886">
    <property type="term" value="C:plasma membrane"/>
    <property type="evidence" value="ECO:0007669"/>
    <property type="project" value="UniProtKB-SubCell"/>
</dbReference>
<feature type="transmembrane region" description="Helical" evidence="7">
    <location>
        <begin position="377"/>
        <end position="398"/>
    </location>
</feature>
<feature type="domain" description="Major facilitator superfamily (MFS) profile" evidence="8">
    <location>
        <begin position="218"/>
        <end position="458"/>
    </location>
</feature>
<keyword evidence="4 7" id="KW-0812">Transmembrane</keyword>
<dbReference type="GO" id="GO:0015212">
    <property type="term" value="F:cytidine transmembrane transporter activity"/>
    <property type="evidence" value="ECO:0007669"/>
    <property type="project" value="TreeGrafter"/>
</dbReference>
<feature type="transmembrane region" description="Helical" evidence="7">
    <location>
        <begin position="95"/>
        <end position="116"/>
    </location>
</feature>
<dbReference type="FunFam" id="1.20.1250.20:FF:000012">
    <property type="entry name" value="Nucleoside permease NupG"/>
    <property type="match status" value="1"/>
</dbReference>
<accession>A0A431TUS4</accession>
<dbReference type="Proteomes" id="UP000282184">
    <property type="component" value="Unassembled WGS sequence"/>
</dbReference>
<feature type="transmembrane region" description="Helical" evidence="7">
    <location>
        <begin position="413"/>
        <end position="434"/>
    </location>
</feature>
<dbReference type="SUPFAM" id="SSF103473">
    <property type="entry name" value="MFS general substrate transporter"/>
    <property type="match status" value="1"/>
</dbReference>
<evidence type="ECO:0000256" key="4">
    <source>
        <dbReference type="ARBA" id="ARBA00022692"/>
    </source>
</evidence>
<reference evidence="9 10" key="1">
    <citation type="submission" date="2018-12" db="EMBL/GenBank/DDBJ databases">
        <title>Hymenobacter gummosus sp. nov., isolated from a spring.</title>
        <authorList>
            <person name="Nie L."/>
        </authorList>
    </citation>
    <scope>NUCLEOTIDE SEQUENCE [LARGE SCALE GENOMIC DNA]</scope>
    <source>
        <strain evidence="9 10">KCTC 52166</strain>
    </source>
</reference>
<protein>
    <submittedName>
        <fullName evidence="9">MFS transporter</fullName>
    </submittedName>
</protein>
<keyword evidence="5 7" id="KW-1133">Transmembrane helix</keyword>
<dbReference type="OrthoDB" id="9783013at2"/>
<evidence type="ECO:0000256" key="3">
    <source>
        <dbReference type="ARBA" id="ARBA00022475"/>
    </source>
</evidence>
<feature type="transmembrane region" description="Helical" evidence="7">
    <location>
        <begin position="211"/>
        <end position="231"/>
    </location>
</feature>
<dbReference type="InterPro" id="IPR020846">
    <property type="entry name" value="MFS_dom"/>
</dbReference>
<dbReference type="CDD" id="cd06177">
    <property type="entry name" value="MFS_NHS"/>
    <property type="match status" value="1"/>
</dbReference>
<feature type="transmembrane region" description="Helical" evidence="7">
    <location>
        <begin position="42"/>
        <end position="62"/>
    </location>
</feature>
<dbReference type="PROSITE" id="PS50850">
    <property type="entry name" value="MFS"/>
    <property type="match status" value="1"/>
</dbReference>
<feature type="transmembrane region" description="Helical" evidence="7">
    <location>
        <begin position="280"/>
        <end position="301"/>
    </location>
</feature>
<dbReference type="Gene3D" id="1.20.1250.20">
    <property type="entry name" value="MFS general substrate transporter like domains"/>
    <property type="match status" value="2"/>
</dbReference>
<comment type="caution">
    <text evidence="9">The sequence shown here is derived from an EMBL/GenBank/DDBJ whole genome shotgun (WGS) entry which is preliminary data.</text>
</comment>
<dbReference type="PANTHER" id="PTHR23522">
    <property type="entry name" value="BLL5896 PROTEIN"/>
    <property type="match status" value="1"/>
</dbReference>
<dbReference type="Pfam" id="PF03825">
    <property type="entry name" value="Nuc_H_symport"/>
    <property type="match status" value="1"/>
</dbReference>
<evidence type="ECO:0000256" key="5">
    <source>
        <dbReference type="ARBA" id="ARBA00022989"/>
    </source>
</evidence>
<dbReference type="EMBL" id="RXOF01000023">
    <property type="protein sequence ID" value="RTQ44971.1"/>
    <property type="molecule type" value="Genomic_DNA"/>
</dbReference>
<name>A0A431TUS4_9BACT</name>
<dbReference type="InterPro" id="IPR036259">
    <property type="entry name" value="MFS_trans_sf"/>
</dbReference>
<keyword evidence="2" id="KW-0813">Transport</keyword>
<comment type="subcellular location">
    <subcellularLocation>
        <location evidence="1">Cell membrane</location>
        <topology evidence="1">Multi-pass membrane protein</topology>
    </subcellularLocation>
</comment>
<evidence type="ECO:0000256" key="1">
    <source>
        <dbReference type="ARBA" id="ARBA00004651"/>
    </source>
</evidence>
<dbReference type="InterPro" id="IPR004740">
    <property type="entry name" value="Nuc_H_symport"/>
</dbReference>
<keyword evidence="6 7" id="KW-0472">Membrane</keyword>
<evidence type="ECO:0000313" key="10">
    <source>
        <dbReference type="Proteomes" id="UP000282184"/>
    </source>
</evidence>